<evidence type="ECO:0000313" key="2">
    <source>
        <dbReference type="Proteomes" id="UP001193734"/>
    </source>
</evidence>
<keyword evidence="2" id="KW-1185">Reference proteome</keyword>
<dbReference type="Proteomes" id="UP001193734">
    <property type="component" value="Unassembled WGS sequence"/>
</dbReference>
<organism evidence="1 2">
    <name type="scientific">Xylanibacter rodentium</name>
    <dbReference type="NCBI Taxonomy" id="2736289"/>
    <lineage>
        <taxon>Bacteria</taxon>
        <taxon>Pseudomonadati</taxon>
        <taxon>Bacteroidota</taxon>
        <taxon>Bacteroidia</taxon>
        <taxon>Bacteroidales</taxon>
        <taxon>Prevotellaceae</taxon>
        <taxon>Xylanibacter</taxon>
    </lineage>
</organism>
<reference evidence="1 2" key="1">
    <citation type="submission" date="2020-05" db="EMBL/GenBank/DDBJ databases">
        <title>Distinct polysaccharide utilization as determinants for interspecies competition between intestinal Prevotella spp.</title>
        <authorList>
            <person name="Galvez E.J.C."/>
            <person name="Iljazovic A."/>
            <person name="Strowig T."/>
        </authorList>
    </citation>
    <scope>NUCLEOTIDE SEQUENCE [LARGE SCALE GENOMIC DNA]</scope>
    <source>
        <strain evidence="1 2">PROD</strain>
    </source>
</reference>
<evidence type="ECO:0000313" key="1">
    <source>
        <dbReference type="EMBL" id="NPE12948.1"/>
    </source>
</evidence>
<gene>
    <name evidence="1" type="ORF">HPS55_01135</name>
</gene>
<accession>A0ABX2ATE9</accession>
<proteinExistence type="predicted"/>
<protein>
    <submittedName>
        <fullName evidence="1">Dehydrogenase</fullName>
    </submittedName>
</protein>
<sequence>MADNYIENSLEKYEIRKQAYLKKRKHLPKSMSANTYDTRYKVREEVL</sequence>
<dbReference type="EMBL" id="JABKKE010000001">
    <property type="protein sequence ID" value="NPE12948.1"/>
    <property type="molecule type" value="Genomic_DNA"/>
</dbReference>
<comment type="caution">
    <text evidence="1">The sequence shown here is derived from an EMBL/GenBank/DDBJ whole genome shotgun (WGS) entry which is preliminary data.</text>
</comment>
<name>A0ABX2ATE9_9BACT</name>